<evidence type="ECO:0000259" key="2">
    <source>
        <dbReference type="PROSITE" id="PS50104"/>
    </source>
</evidence>
<proteinExistence type="predicted"/>
<organism evidence="3 4">
    <name type="scientific">Chondrus crispus</name>
    <name type="common">Carrageen Irish moss</name>
    <name type="synonym">Polymorpha crispa</name>
    <dbReference type="NCBI Taxonomy" id="2769"/>
    <lineage>
        <taxon>Eukaryota</taxon>
        <taxon>Rhodophyta</taxon>
        <taxon>Florideophyceae</taxon>
        <taxon>Rhodymeniophycidae</taxon>
        <taxon>Gigartinales</taxon>
        <taxon>Gigartinaceae</taxon>
        <taxon>Chondrus</taxon>
    </lineage>
</organism>
<dbReference type="AlphaFoldDB" id="R7QEX7"/>
<dbReference type="PROSITE" id="PS50104">
    <property type="entry name" value="TIR"/>
    <property type="match status" value="1"/>
</dbReference>
<feature type="region of interest" description="Disordered" evidence="1">
    <location>
        <begin position="194"/>
        <end position="269"/>
    </location>
</feature>
<feature type="domain" description="TIR" evidence="2">
    <location>
        <begin position="276"/>
        <end position="407"/>
    </location>
</feature>
<evidence type="ECO:0000256" key="1">
    <source>
        <dbReference type="SAM" id="MobiDB-lite"/>
    </source>
</evidence>
<dbReference type="Gene3D" id="3.40.50.10140">
    <property type="entry name" value="Toll/interleukin-1 receptor homology (TIR) domain"/>
    <property type="match status" value="1"/>
</dbReference>
<dbReference type="GO" id="GO:0007165">
    <property type="term" value="P:signal transduction"/>
    <property type="evidence" value="ECO:0007669"/>
    <property type="project" value="InterPro"/>
</dbReference>
<name>R7QEX7_CHOCR</name>
<dbReference type="Pfam" id="PF13676">
    <property type="entry name" value="TIR_2"/>
    <property type="match status" value="1"/>
</dbReference>
<sequence length="486" mass="54674">MNLNTLLDASMAFDAILNRLHSAISFGDSILAHRVTRHQNSKLTKLLTELIAVYRSHNLKHRILNLKRDLVKQDPAFFSSADKSQLETLMRHDALNFSKPANVLHILLNTLNSNKSQEEKSAELKTVLQRVDGFRDAAERARAIVDKLKNIAGKYITKENHHGCRPSTKGEVESFRKKYIRVFGTVHVPDKLEASKPRKETTLERKDNCSGDNCVPQKSTKDKRSNPSANHKKSCLPEPKRDPKATPEACDDKKTHCHTKPGEKNVAKGTRVKAKPEFTVFISFCDLDKNTIAIPLHARLTKKGISSFCGKQSLIPGEDVREARNRALRSAAIFVFILSPEFAFRETNQEDLSYALKRSKYAKKSKTAGPILLPVYHRMTTEEANKELFDLQAPRNQYSTNSHRSASAASIVTVCRKEGFQERVERGEAKFADVRKLFEELDGIADVGPGMNSSNAKHPEATKNREEVLSLTEKAVKSAMHRLNNQ</sequence>
<accession>R7QEX7</accession>
<keyword evidence="4" id="KW-1185">Reference proteome</keyword>
<feature type="compositionally biased region" description="Basic and acidic residues" evidence="1">
    <location>
        <begin position="194"/>
        <end position="209"/>
    </location>
</feature>
<feature type="compositionally biased region" description="Basic and acidic residues" evidence="1">
    <location>
        <begin position="238"/>
        <end position="266"/>
    </location>
</feature>
<dbReference type="InterPro" id="IPR000157">
    <property type="entry name" value="TIR_dom"/>
</dbReference>
<dbReference type="Gramene" id="CDF36338">
    <property type="protein sequence ID" value="CDF36338"/>
    <property type="gene ID" value="CHC_T00009256001"/>
</dbReference>
<dbReference type="SUPFAM" id="SSF52200">
    <property type="entry name" value="Toll/Interleukin receptor TIR domain"/>
    <property type="match status" value="1"/>
</dbReference>
<evidence type="ECO:0000313" key="3">
    <source>
        <dbReference type="EMBL" id="CDF36338.1"/>
    </source>
</evidence>
<dbReference type="InterPro" id="IPR035897">
    <property type="entry name" value="Toll_tir_struct_dom_sf"/>
</dbReference>
<evidence type="ECO:0000313" key="4">
    <source>
        <dbReference type="Proteomes" id="UP000012073"/>
    </source>
</evidence>
<gene>
    <name evidence="3" type="ORF">CHC_T00009256001</name>
</gene>
<reference evidence="4" key="1">
    <citation type="journal article" date="2013" name="Proc. Natl. Acad. Sci. U.S.A.">
        <title>Genome structure and metabolic features in the red seaweed Chondrus crispus shed light on evolution of the Archaeplastida.</title>
        <authorList>
            <person name="Collen J."/>
            <person name="Porcel B."/>
            <person name="Carre W."/>
            <person name="Ball S.G."/>
            <person name="Chaparro C."/>
            <person name="Tonon T."/>
            <person name="Barbeyron T."/>
            <person name="Michel G."/>
            <person name="Noel B."/>
            <person name="Valentin K."/>
            <person name="Elias M."/>
            <person name="Artiguenave F."/>
            <person name="Arun A."/>
            <person name="Aury J.M."/>
            <person name="Barbosa-Neto J.F."/>
            <person name="Bothwell J.H."/>
            <person name="Bouget F.Y."/>
            <person name="Brillet L."/>
            <person name="Cabello-Hurtado F."/>
            <person name="Capella-Gutierrez S."/>
            <person name="Charrier B."/>
            <person name="Cladiere L."/>
            <person name="Cock J.M."/>
            <person name="Coelho S.M."/>
            <person name="Colleoni C."/>
            <person name="Czjzek M."/>
            <person name="Da Silva C."/>
            <person name="Delage L."/>
            <person name="Denoeud F."/>
            <person name="Deschamps P."/>
            <person name="Dittami S.M."/>
            <person name="Gabaldon T."/>
            <person name="Gachon C.M."/>
            <person name="Groisillier A."/>
            <person name="Herve C."/>
            <person name="Jabbari K."/>
            <person name="Katinka M."/>
            <person name="Kloareg B."/>
            <person name="Kowalczyk N."/>
            <person name="Labadie K."/>
            <person name="Leblanc C."/>
            <person name="Lopez P.J."/>
            <person name="McLachlan D.H."/>
            <person name="Meslet-Cladiere L."/>
            <person name="Moustafa A."/>
            <person name="Nehr Z."/>
            <person name="Nyvall Collen P."/>
            <person name="Panaud O."/>
            <person name="Partensky F."/>
            <person name="Poulain J."/>
            <person name="Rensing S.A."/>
            <person name="Rousvoal S."/>
            <person name="Samson G."/>
            <person name="Symeonidi A."/>
            <person name="Weissenbach J."/>
            <person name="Zambounis A."/>
            <person name="Wincker P."/>
            <person name="Boyen C."/>
        </authorList>
    </citation>
    <scope>NUCLEOTIDE SEQUENCE [LARGE SCALE GENOMIC DNA]</scope>
    <source>
        <strain evidence="4">cv. Stackhouse</strain>
    </source>
</reference>
<protein>
    <submittedName>
        <fullName evidence="3">TIR domain-containing protein</fullName>
    </submittedName>
</protein>
<dbReference type="RefSeq" id="XP_005716157.1">
    <property type="nucleotide sequence ID" value="XM_005716100.1"/>
</dbReference>
<dbReference type="Proteomes" id="UP000012073">
    <property type="component" value="Unassembled WGS sequence"/>
</dbReference>
<dbReference type="GeneID" id="17323876"/>
<dbReference type="KEGG" id="ccp:CHC_T00009256001"/>
<dbReference type="EMBL" id="HG001773">
    <property type="protein sequence ID" value="CDF36338.1"/>
    <property type="molecule type" value="Genomic_DNA"/>
</dbReference>